<keyword evidence="2 3" id="KW-0479">Metal-binding</keyword>
<dbReference type="InterPro" id="IPR002678">
    <property type="entry name" value="DUF34/NIF3"/>
</dbReference>
<feature type="binding site" evidence="3">
    <location>
        <position position="226"/>
    </location>
    <ligand>
        <name>a divalent metal cation</name>
        <dbReference type="ChEBI" id="CHEBI:60240"/>
        <label>1</label>
    </ligand>
</feature>
<keyword evidence="5" id="KW-1185">Reference proteome</keyword>
<dbReference type="Pfam" id="PF01784">
    <property type="entry name" value="DUF34_NIF3"/>
    <property type="match status" value="1"/>
</dbReference>
<evidence type="ECO:0000256" key="1">
    <source>
        <dbReference type="ARBA" id="ARBA00006964"/>
    </source>
</evidence>
<feature type="binding site" evidence="3">
    <location>
        <position position="70"/>
    </location>
    <ligand>
        <name>a divalent metal cation</name>
        <dbReference type="ChEBI" id="CHEBI:60240"/>
        <label>1</label>
    </ligand>
</feature>
<name>H3KH36_9BURK</name>
<dbReference type="PANTHER" id="PTHR13799">
    <property type="entry name" value="NGG1 INTERACTING FACTOR 3"/>
    <property type="match status" value="1"/>
</dbReference>
<dbReference type="GO" id="GO:0005737">
    <property type="term" value="C:cytoplasm"/>
    <property type="evidence" value="ECO:0007669"/>
    <property type="project" value="TreeGrafter"/>
</dbReference>
<comment type="caution">
    <text evidence="4">The sequence shown here is derived from an EMBL/GenBank/DDBJ whole genome shotgun (WGS) entry which is preliminary data.</text>
</comment>
<evidence type="ECO:0000313" key="4">
    <source>
        <dbReference type="EMBL" id="EHY30571.1"/>
    </source>
</evidence>
<accession>H3KH36</accession>
<evidence type="ECO:0000313" key="5">
    <source>
        <dbReference type="Proteomes" id="UP000004956"/>
    </source>
</evidence>
<feature type="binding site" evidence="3">
    <location>
        <position position="107"/>
    </location>
    <ligand>
        <name>a divalent metal cation</name>
        <dbReference type="ChEBI" id="CHEBI:60240"/>
        <label>1</label>
    </ligand>
</feature>
<feature type="binding site" evidence="3">
    <location>
        <position position="69"/>
    </location>
    <ligand>
        <name>a divalent metal cation</name>
        <dbReference type="ChEBI" id="CHEBI:60240"/>
        <label>1</label>
    </ligand>
</feature>
<gene>
    <name evidence="4" type="ORF">HMPREF9440_02075</name>
</gene>
<dbReference type="Gene3D" id="3.40.1390.30">
    <property type="entry name" value="NIF3 (NGG1p interacting factor 3)-like"/>
    <property type="match status" value="2"/>
</dbReference>
<comment type="similarity">
    <text evidence="1">Belongs to the GTP cyclohydrolase I type 2/NIF3 family.</text>
</comment>
<dbReference type="GO" id="GO:0046872">
    <property type="term" value="F:metal ion binding"/>
    <property type="evidence" value="ECO:0007669"/>
    <property type="project" value="UniProtKB-KW"/>
</dbReference>
<dbReference type="HOGENOM" id="CLU_037423_3_0_4"/>
<sequence length="255" mass="28068">MGREKEMKLAELTAWLDRYLEAERFSDYAPNGLQVEGKADVRRIVTAVTASRAAIEYAVSVGADALLVHHGWFWKGEPAPVVGMKAKRMRLMMKADMSLVAYHLPLDAHPEVGNNALLAKMLGITLETRSGFYDLLHVGTLAEPVPARVFARRVAEALGREPQLFGDGERMVRRIGWCSGAAQGELSAAAAQGADLYLSGEISERTWHEAREEDVPYLACGHHATECCGIKALGELLAETFPELEVSFYDDRNPV</sequence>
<proteinExistence type="inferred from homology"/>
<dbReference type="Proteomes" id="UP000004956">
    <property type="component" value="Unassembled WGS sequence"/>
</dbReference>
<feature type="binding site" evidence="3">
    <location>
        <position position="222"/>
    </location>
    <ligand>
        <name>a divalent metal cation</name>
        <dbReference type="ChEBI" id="CHEBI:60240"/>
        <label>1</label>
    </ligand>
</feature>
<reference evidence="4 5" key="1">
    <citation type="submission" date="2011-11" db="EMBL/GenBank/DDBJ databases">
        <authorList>
            <person name="Weinstock G."/>
            <person name="Sodergren E."/>
            <person name="Clifton S."/>
            <person name="Fulton L."/>
            <person name="Fulton B."/>
            <person name="Courtney L."/>
            <person name="Fronick C."/>
            <person name="Harrison M."/>
            <person name="Strong C."/>
            <person name="Farmer C."/>
            <person name="Delahaunty K."/>
            <person name="Markovic C."/>
            <person name="Hall O."/>
            <person name="Minx P."/>
            <person name="Tomlinson C."/>
            <person name="Mitreva M."/>
            <person name="Hou S."/>
            <person name="Chen J."/>
            <person name="Wollam A."/>
            <person name="Pepin K.H."/>
            <person name="Johnson M."/>
            <person name="Bhonagiri V."/>
            <person name="Zhang X."/>
            <person name="Suruliraj S."/>
            <person name="Warren W."/>
            <person name="Chinwalla A."/>
            <person name="Mardis E.R."/>
            <person name="Wilson R.K."/>
        </authorList>
    </citation>
    <scope>NUCLEOTIDE SEQUENCE [LARGE SCALE GENOMIC DNA]</scope>
    <source>
        <strain evidence="4 5">YIT 11816</strain>
    </source>
</reference>
<dbReference type="STRING" id="762967.HMPREF9440_02075"/>
<organism evidence="4 5">
    <name type="scientific">Sutterella parvirubra YIT 11816</name>
    <dbReference type="NCBI Taxonomy" id="762967"/>
    <lineage>
        <taxon>Bacteria</taxon>
        <taxon>Pseudomonadati</taxon>
        <taxon>Pseudomonadota</taxon>
        <taxon>Betaproteobacteria</taxon>
        <taxon>Burkholderiales</taxon>
        <taxon>Sutterellaceae</taxon>
        <taxon>Sutterella</taxon>
    </lineage>
</organism>
<dbReference type="SUPFAM" id="SSF102705">
    <property type="entry name" value="NIF3 (NGG1p interacting factor 3)-like"/>
    <property type="match status" value="1"/>
</dbReference>
<dbReference type="NCBIfam" id="TIGR00486">
    <property type="entry name" value="YbgI_SA1388"/>
    <property type="match status" value="1"/>
</dbReference>
<dbReference type="PANTHER" id="PTHR13799:SF14">
    <property type="entry name" value="GTP CYCLOHYDROLASE 1 TYPE 2 HOMOLOG"/>
    <property type="match status" value="1"/>
</dbReference>
<dbReference type="AlphaFoldDB" id="H3KH36"/>
<evidence type="ECO:0000256" key="2">
    <source>
        <dbReference type="ARBA" id="ARBA00022723"/>
    </source>
</evidence>
<evidence type="ECO:0000256" key="3">
    <source>
        <dbReference type="PIRSR" id="PIRSR602678-1"/>
    </source>
</evidence>
<dbReference type="PATRIC" id="fig|762967.3.peg.1633"/>
<protein>
    <submittedName>
        <fullName evidence="4">Dinuclear metal center protein, YbgI family</fullName>
    </submittedName>
</protein>
<dbReference type="InterPro" id="IPR036069">
    <property type="entry name" value="DUF34/NIF3_sf"/>
</dbReference>
<dbReference type="EMBL" id="AFBQ01000312">
    <property type="protein sequence ID" value="EHY30571.1"/>
    <property type="molecule type" value="Genomic_DNA"/>
</dbReference>